<gene>
    <name evidence="2" type="ORF">ADEAN_000444600</name>
</gene>
<dbReference type="Proteomes" id="UP000515908">
    <property type="component" value="Chromosome 07"/>
</dbReference>
<dbReference type="VEuPathDB" id="TriTrypDB:ADEAN_000444600"/>
<dbReference type="EMBL" id="LR877151">
    <property type="protein sequence ID" value="CAD2216968.1"/>
    <property type="molecule type" value="Genomic_DNA"/>
</dbReference>
<sequence>MKAKDVQAFCTRRPIQLSDMLPPEMSKETYCKLLDELVRWRAAERSTLAVVVGDSSDNETVRRVKLQLSEKKSVKLQLAVFDLFTVDSHTFLMECMADMGRALGELNVLRVRAESLEAEQSLLRKTLEDTVASKVFEKDLTPLLGFQKILNSKKERYLQLEAEMMRKVDSAKNASGRGGNPSTAVEDDFSDHTSDSPFEDRVESSIKQKSVGKRARKEMESYEPGSMDVIDNLFNIQ</sequence>
<evidence type="ECO:0000313" key="3">
    <source>
        <dbReference type="Proteomes" id="UP000515908"/>
    </source>
</evidence>
<keyword evidence="3" id="KW-1185">Reference proteome</keyword>
<feature type="region of interest" description="Disordered" evidence="1">
    <location>
        <begin position="169"/>
        <end position="224"/>
    </location>
</feature>
<reference evidence="2 3" key="1">
    <citation type="submission" date="2020-08" db="EMBL/GenBank/DDBJ databases">
        <authorList>
            <person name="Newling K."/>
            <person name="Davey J."/>
            <person name="Forrester S."/>
        </authorList>
    </citation>
    <scope>NUCLEOTIDE SEQUENCE [LARGE SCALE GENOMIC DNA]</scope>
    <source>
        <strain evidence="3">Crithidia deanei Carvalho (ATCC PRA-265)</strain>
    </source>
</reference>
<feature type="compositionally biased region" description="Basic and acidic residues" evidence="1">
    <location>
        <begin position="190"/>
        <end position="206"/>
    </location>
</feature>
<accession>A0A7G2CB33</accession>
<evidence type="ECO:0000256" key="1">
    <source>
        <dbReference type="SAM" id="MobiDB-lite"/>
    </source>
</evidence>
<name>A0A7G2CB33_9TRYP</name>
<protein>
    <submittedName>
        <fullName evidence="2">Uncharacterized protein</fullName>
    </submittedName>
</protein>
<evidence type="ECO:0000313" key="2">
    <source>
        <dbReference type="EMBL" id="CAD2216968.1"/>
    </source>
</evidence>
<proteinExistence type="predicted"/>
<dbReference type="AlphaFoldDB" id="A0A7G2CB33"/>
<organism evidence="2 3">
    <name type="scientific">Angomonas deanei</name>
    <dbReference type="NCBI Taxonomy" id="59799"/>
    <lineage>
        <taxon>Eukaryota</taxon>
        <taxon>Discoba</taxon>
        <taxon>Euglenozoa</taxon>
        <taxon>Kinetoplastea</taxon>
        <taxon>Metakinetoplastina</taxon>
        <taxon>Trypanosomatida</taxon>
        <taxon>Trypanosomatidae</taxon>
        <taxon>Strigomonadinae</taxon>
        <taxon>Angomonas</taxon>
    </lineage>
</organism>